<dbReference type="EMBL" id="AM424496">
    <property type="protein sequence ID" value="CAN60136.1"/>
    <property type="molecule type" value="Genomic_DNA"/>
</dbReference>
<proteinExistence type="predicted"/>
<feature type="region of interest" description="Disordered" evidence="1">
    <location>
        <begin position="109"/>
        <end position="130"/>
    </location>
</feature>
<protein>
    <submittedName>
        <fullName evidence="2">Uncharacterized protein</fullName>
    </submittedName>
</protein>
<gene>
    <name evidence="2" type="ORF">VITISV_015685</name>
</gene>
<evidence type="ECO:0000256" key="1">
    <source>
        <dbReference type="SAM" id="MobiDB-lite"/>
    </source>
</evidence>
<sequence>MPPSTRALVSEQGRDTSIEEFLSGNVSLRAFAICSTTTSAAIHLPGGSFNGYNFALGWNFVSDGGASLFSGGTLNGVSPAGRAKVFRLAMVLRPLQSYSAHRFRMSSRGGVASTNAASKGKKGVQPRENVRRTDAEKSIELLTEWEFKERFRIPYGVVISLMGGDLVSTEKEPFYIIVFINEQFNVGLRFPLPSFFKQFLHFTKIPAAFLHPNARRDLPFYEEARAVDAKARQDRLDKKEKIHQKGTLRQAPSKGLLQPLRVATLLNKVPCFIVLEPPALGLDALFSLTDRHFVNLPGDPPITVMSRLPHGTSESVLRCIDPM</sequence>
<evidence type="ECO:0000313" key="2">
    <source>
        <dbReference type="EMBL" id="CAN60136.1"/>
    </source>
</evidence>
<name>A5AEF5_VITVI</name>
<dbReference type="AlphaFoldDB" id="A5AEF5"/>
<accession>A5AEF5</accession>
<reference evidence="2" key="1">
    <citation type="journal article" date="2007" name="PLoS ONE">
        <title>The first genome sequence of an elite grapevine cultivar (Pinot noir Vitis vinifera L.): coping with a highly heterozygous genome.</title>
        <authorList>
            <person name="Velasco R."/>
            <person name="Zharkikh A."/>
            <person name="Troggio M."/>
            <person name="Cartwright D.A."/>
            <person name="Cestaro A."/>
            <person name="Pruss D."/>
            <person name="Pindo M."/>
            <person name="FitzGerald L.M."/>
            <person name="Vezzulli S."/>
            <person name="Reid J."/>
            <person name="Malacarne G."/>
            <person name="Iliev D."/>
            <person name="Coppola G."/>
            <person name="Wardell B."/>
            <person name="Micheletti D."/>
            <person name="Macalma T."/>
            <person name="Facci M."/>
            <person name="Mitchell J.T."/>
            <person name="Perazzolli M."/>
            <person name="Eldredge G."/>
            <person name="Gatto P."/>
            <person name="Oyzerski R."/>
            <person name="Moretto M."/>
            <person name="Gutin N."/>
            <person name="Stefanini M."/>
            <person name="Chen Y."/>
            <person name="Segala C."/>
            <person name="Davenport C."/>
            <person name="Dematte L."/>
            <person name="Mraz A."/>
            <person name="Battilana J."/>
            <person name="Stormo K."/>
            <person name="Costa F."/>
            <person name="Tao Q."/>
            <person name="Si-Ammour A."/>
            <person name="Harkins T."/>
            <person name="Lackey A."/>
            <person name="Perbost C."/>
            <person name="Taillon B."/>
            <person name="Stella A."/>
            <person name="Solovyev V."/>
            <person name="Fawcett J.A."/>
            <person name="Sterck L."/>
            <person name="Vandepoele K."/>
            <person name="Grando S.M."/>
            <person name="Toppo S."/>
            <person name="Moser C."/>
            <person name="Lanchbury J."/>
            <person name="Bogden R."/>
            <person name="Skolnick M."/>
            <person name="Sgaramella V."/>
            <person name="Bhatnagar S.K."/>
            <person name="Fontana P."/>
            <person name="Gutin A."/>
            <person name="Van de Peer Y."/>
            <person name="Salamini F."/>
            <person name="Viola R."/>
        </authorList>
    </citation>
    <scope>NUCLEOTIDE SEQUENCE</scope>
</reference>
<organism evidence="2">
    <name type="scientific">Vitis vinifera</name>
    <name type="common">Grape</name>
    <dbReference type="NCBI Taxonomy" id="29760"/>
    <lineage>
        <taxon>Eukaryota</taxon>
        <taxon>Viridiplantae</taxon>
        <taxon>Streptophyta</taxon>
        <taxon>Embryophyta</taxon>
        <taxon>Tracheophyta</taxon>
        <taxon>Spermatophyta</taxon>
        <taxon>Magnoliopsida</taxon>
        <taxon>eudicotyledons</taxon>
        <taxon>Gunneridae</taxon>
        <taxon>Pentapetalae</taxon>
        <taxon>rosids</taxon>
        <taxon>Vitales</taxon>
        <taxon>Vitaceae</taxon>
        <taxon>Viteae</taxon>
        <taxon>Vitis</taxon>
    </lineage>
</organism>